<protein>
    <submittedName>
        <fullName evidence="3">BTB/POZ domain-containing protein 9-like protein</fullName>
    </submittedName>
</protein>
<dbReference type="Gene3D" id="1.25.40.420">
    <property type="match status" value="1"/>
</dbReference>
<evidence type="ECO:0000313" key="3">
    <source>
        <dbReference type="EMBL" id="RWS19703.1"/>
    </source>
</evidence>
<dbReference type="CDD" id="cd18186">
    <property type="entry name" value="BTB_POZ_ZBTB_KLHL-like"/>
    <property type="match status" value="1"/>
</dbReference>
<dbReference type="VEuPathDB" id="VectorBase:LDEU012337"/>
<feature type="compositionally biased region" description="Basic and acidic residues" evidence="1">
    <location>
        <begin position="225"/>
        <end position="234"/>
    </location>
</feature>
<gene>
    <name evidence="3" type="ORF">B4U80_14383</name>
</gene>
<proteinExistence type="predicted"/>
<dbReference type="InterPro" id="IPR011333">
    <property type="entry name" value="SKP1/BTB/POZ_sf"/>
</dbReference>
<feature type="region of interest" description="Disordered" evidence="1">
    <location>
        <begin position="225"/>
        <end position="257"/>
    </location>
</feature>
<evidence type="ECO:0000256" key="1">
    <source>
        <dbReference type="SAM" id="MobiDB-lite"/>
    </source>
</evidence>
<feature type="domain" description="BTB" evidence="2">
    <location>
        <begin position="1"/>
        <end position="60"/>
    </location>
</feature>
<dbReference type="Pfam" id="PF07707">
    <property type="entry name" value="BACK"/>
    <property type="match status" value="1"/>
</dbReference>
<reference evidence="3 4" key="1">
    <citation type="journal article" date="2018" name="Gigascience">
        <title>Genomes of trombidid mites reveal novel predicted allergens and laterally-transferred genes associated with secondary metabolism.</title>
        <authorList>
            <person name="Dong X."/>
            <person name="Chaisiri K."/>
            <person name="Xia D."/>
            <person name="Armstrong S.D."/>
            <person name="Fang Y."/>
            <person name="Donnelly M.J."/>
            <person name="Kadowaki T."/>
            <person name="McGarry J.W."/>
            <person name="Darby A.C."/>
            <person name="Makepeace B.L."/>
        </authorList>
    </citation>
    <scope>NUCLEOTIDE SEQUENCE [LARGE SCALE GENOMIC DNA]</scope>
    <source>
        <strain evidence="3">UoL-UT</strain>
    </source>
</reference>
<keyword evidence="4" id="KW-1185">Reference proteome</keyword>
<dbReference type="Gene3D" id="3.30.710.10">
    <property type="entry name" value="Potassium Channel Kv1.1, Chain A"/>
    <property type="match status" value="1"/>
</dbReference>
<dbReference type="InterPro" id="IPR052407">
    <property type="entry name" value="BTB_POZ_domain_cont_9"/>
</dbReference>
<dbReference type="SUPFAM" id="SSF54695">
    <property type="entry name" value="POZ domain"/>
    <property type="match status" value="1"/>
</dbReference>
<dbReference type="EMBL" id="NCKV01023446">
    <property type="protein sequence ID" value="RWS19703.1"/>
    <property type="molecule type" value="Genomic_DNA"/>
</dbReference>
<organism evidence="3 4">
    <name type="scientific">Leptotrombidium deliense</name>
    <dbReference type="NCBI Taxonomy" id="299467"/>
    <lineage>
        <taxon>Eukaryota</taxon>
        <taxon>Metazoa</taxon>
        <taxon>Ecdysozoa</taxon>
        <taxon>Arthropoda</taxon>
        <taxon>Chelicerata</taxon>
        <taxon>Arachnida</taxon>
        <taxon>Acari</taxon>
        <taxon>Acariformes</taxon>
        <taxon>Trombidiformes</taxon>
        <taxon>Prostigmata</taxon>
        <taxon>Anystina</taxon>
        <taxon>Parasitengona</taxon>
        <taxon>Trombiculoidea</taxon>
        <taxon>Trombiculidae</taxon>
        <taxon>Leptotrombidium</taxon>
    </lineage>
</organism>
<sequence length="274" mass="31826">ENKITANKSLLAAVCPYLKRLLFQCPTSEMPSVIPLDDTTTSAFQEFILFIKKYECDFNTEADILNLLKLAHRFQFKQLFKFLSQEIELQNHNIPFCVDLFDFLSSIGNDGWKEKCLSFFDEIFKNGVNVDTFASFSRTLIDELTCRNSFIIKEIDLFHCLIKWTEVNNAKSQAALFSNLRLNLISIEDFYRIVLPFNVIESSDYLNAIDKKLFDERITINERHTEQDNCKTDDSNGEDSDSDNSDDDFNYSYNSDEEYDVFISDECMSDNVSE</sequence>
<accession>A0A443RWE7</accession>
<dbReference type="AlphaFoldDB" id="A0A443RWE7"/>
<dbReference type="InterPro" id="IPR011705">
    <property type="entry name" value="BACK"/>
</dbReference>
<dbReference type="InterPro" id="IPR000210">
    <property type="entry name" value="BTB/POZ_dom"/>
</dbReference>
<feature type="compositionally biased region" description="Acidic residues" evidence="1">
    <location>
        <begin position="235"/>
        <end position="257"/>
    </location>
</feature>
<dbReference type="STRING" id="299467.A0A443RWE7"/>
<dbReference type="PROSITE" id="PS50097">
    <property type="entry name" value="BTB"/>
    <property type="match status" value="1"/>
</dbReference>
<name>A0A443RWE7_9ACAR</name>
<evidence type="ECO:0000259" key="2">
    <source>
        <dbReference type="PROSITE" id="PS50097"/>
    </source>
</evidence>
<evidence type="ECO:0000313" key="4">
    <source>
        <dbReference type="Proteomes" id="UP000288716"/>
    </source>
</evidence>
<dbReference type="GO" id="GO:0005737">
    <property type="term" value="C:cytoplasm"/>
    <property type="evidence" value="ECO:0007669"/>
    <property type="project" value="TreeGrafter"/>
</dbReference>
<feature type="non-terminal residue" evidence="3">
    <location>
        <position position="1"/>
    </location>
</feature>
<dbReference type="PANTHER" id="PTHR46306:SF1">
    <property type="entry name" value="BTB_POZ DOMAIN-CONTAINING PROTEIN 9"/>
    <property type="match status" value="1"/>
</dbReference>
<dbReference type="Pfam" id="PF00651">
    <property type="entry name" value="BTB"/>
    <property type="match status" value="1"/>
</dbReference>
<dbReference type="PANTHER" id="PTHR46306">
    <property type="entry name" value="BTB/POZ DOMAIN-CONTAINING PROTEIN 9"/>
    <property type="match status" value="1"/>
</dbReference>
<comment type="caution">
    <text evidence="3">The sequence shown here is derived from an EMBL/GenBank/DDBJ whole genome shotgun (WGS) entry which is preliminary data.</text>
</comment>
<dbReference type="Proteomes" id="UP000288716">
    <property type="component" value="Unassembled WGS sequence"/>
</dbReference>
<dbReference type="OrthoDB" id="6420239at2759"/>